<accession>M1UAN0</accession>
<evidence type="ECO:0000313" key="1">
    <source>
        <dbReference type="EMBL" id="AGG54636.1"/>
    </source>
</evidence>
<reference evidence="1 2" key="1">
    <citation type="submission" date="2010-09" db="EMBL/GenBank/DDBJ databases">
        <title>The Genome Sequence of Prochlorococcus phage P-GSP1.</title>
        <authorList>
            <consortium name="The Broad Institute Genome Sequencing Platform"/>
            <person name="Henn M.R."/>
            <person name="Sullivan M.S."/>
            <person name="Osburne M.S."/>
            <person name="Levin J."/>
            <person name="Malboeuf C."/>
            <person name="Casali M."/>
            <person name="Russ C."/>
            <person name="Lennon N."/>
            <person name="Chapman S.B."/>
            <person name="Erlich R."/>
            <person name="Young S.K."/>
            <person name="Yandava C."/>
            <person name="Zeng Q."/>
            <person name="Alvarado L."/>
            <person name="Anderson S."/>
            <person name="Berlin A."/>
            <person name="Chen Z."/>
            <person name="Freedman E."/>
            <person name="Gellesch M."/>
            <person name="Goldberg J."/>
            <person name="Green L."/>
            <person name="Griggs A."/>
            <person name="Gujja S."/>
            <person name="Heilman E.R."/>
            <person name="Heiman D."/>
            <person name="Hollinger A."/>
            <person name="Howarth C."/>
            <person name="Larson L."/>
            <person name="Mehta T."/>
            <person name="Pearson M."/>
            <person name="Roberts A."/>
            <person name="Ryan E."/>
            <person name="Saif S."/>
            <person name="Shea T."/>
            <person name="Shenoy N."/>
            <person name="Sisk P."/>
            <person name="Stolte C."/>
            <person name="Sykes S."/>
            <person name="White J."/>
            <person name="Yu Q."/>
            <person name="Coleman M.L."/>
            <person name="Huang K.H."/>
            <person name="Weigele P.R."/>
            <person name="DeFrancesco A.S."/>
            <person name="Kern S.E."/>
            <person name="Thompson L.R."/>
            <person name="Fu R."/>
            <person name="Hombeck B."/>
            <person name="Chisholm S.W."/>
            <person name="Haas B."/>
            <person name="Nusbaum C."/>
            <person name="Birren B."/>
        </authorList>
    </citation>
    <scope>NUCLEOTIDE SEQUENCE [LARGE SCALE GENOMIC DNA]</scope>
    <source>
        <strain evidence="1 2">P-GSP1</strain>
    </source>
</reference>
<dbReference type="Proteomes" id="UP000204021">
    <property type="component" value="Segment"/>
</dbReference>
<evidence type="ECO:0000313" key="2">
    <source>
        <dbReference type="Proteomes" id="UP000204021"/>
    </source>
</evidence>
<name>M1UAN0_9CAUD</name>
<gene>
    <name evidence="1" type="ORF">PRQG_00033</name>
</gene>
<dbReference type="EMBL" id="HQ332140">
    <property type="protein sequence ID" value="AGG54636.1"/>
    <property type="molecule type" value="Genomic_DNA"/>
</dbReference>
<protein>
    <submittedName>
        <fullName evidence="1">Uncharacterized protein</fullName>
    </submittedName>
</protein>
<dbReference type="GeneID" id="15013678"/>
<sequence>MEIPTIVIPPIQEIKTISIPLPTADVPSYIPMVVPPSDLEAPEGVQAEAKDEPEATGIRKVDIPFTDFKMPVPENEILVTAGTTAVVSVAATLTATAAFKWAVTALKPILKTTWKKLSQLKGNQKVS</sequence>
<dbReference type="OrthoDB" id="28592at10239"/>
<keyword evidence="2" id="KW-1185">Reference proteome</keyword>
<dbReference type="KEGG" id="vg:15013678"/>
<proteinExistence type="predicted"/>
<dbReference type="RefSeq" id="YP_007677697.1">
    <property type="nucleotide sequence ID" value="NC_020878.1"/>
</dbReference>
<organism evidence="1 2">
    <name type="scientific">Prochlorococcus phage P-GSP1</name>
    <dbReference type="NCBI Taxonomy" id="382262"/>
    <lineage>
        <taxon>Viruses</taxon>
        <taxon>Duplodnaviria</taxon>
        <taxon>Heunggongvirae</taxon>
        <taxon>Uroviricota</taxon>
        <taxon>Caudoviricetes</taxon>
        <taxon>Autographivirales</taxon>
        <taxon>Lingvirus</taxon>
        <taxon>Lingvirus PGSP1</taxon>
    </lineage>
</organism>